<accession>A0ABD8AQ68</accession>
<dbReference type="EMBL" id="CP145892">
    <property type="protein sequence ID" value="WWP19648.1"/>
    <property type="molecule type" value="Genomic_DNA"/>
</dbReference>
<reference evidence="1 2" key="1">
    <citation type="submission" date="2024-02" db="EMBL/GenBank/DDBJ databases">
        <title>Complete sequences of two Paenibacillus sp. strains and one Lysinibacillus strain isolated from the environment on STAA medium highlight biotechnological potential.</title>
        <authorList>
            <person name="Attere S.A."/>
            <person name="Piche L.C."/>
            <person name="Intertaglia L."/>
            <person name="Lami R."/>
            <person name="Charette S.J."/>
            <person name="Vincent A.T."/>
        </authorList>
    </citation>
    <scope>NUCLEOTIDE SEQUENCE [LARGE SCALE GENOMIC DNA]</scope>
    <source>
        <strain evidence="1 2">Y5S-7</strain>
    </source>
</reference>
<dbReference type="GeneID" id="93478754"/>
<evidence type="ECO:0000313" key="1">
    <source>
        <dbReference type="EMBL" id="WWP19648.1"/>
    </source>
</evidence>
<sequence length="44" mass="4949">MKIEDIIQQFAPLEFKRLPIMKAAFWSGAGAILVVDEGISYSYT</sequence>
<organism evidence="1 2">
    <name type="scientific">Paenibacillus amylolyticus</name>
    <dbReference type="NCBI Taxonomy" id="1451"/>
    <lineage>
        <taxon>Bacteria</taxon>
        <taxon>Bacillati</taxon>
        <taxon>Bacillota</taxon>
        <taxon>Bacilli</taxon>
        <taxon>Bacillales</taxon>
        <taxon>Paenibacillaceae</taxon>
        <taxon>Paenibacillus</taxon>
    </lineage>
</organism>
<gene>
    <name evidence="1" type="ORF">V6668_24775</name>
</gene>
<protein>
    <submittedName>
        <fullName evidence="1">Uncharacterized protein</fullName>
    </submittedName>
</protein>
<dbReference type="Proteomes" id="UP001364764">
    <property type="component" value="Chromosome"/>
</dbReference>
<proteinExistence type="predicted"/>
<name>A0ABD8AQ68_PAEAM</name>
<evidence type="ECO:0000313" key="2">
    <source>
        <dbReference type="Proteomes" id="UP001364764"/>
    </source>
</evidence>
<dbReference type="RefSeq" id="WP_257467904.1">
    <property type="nucleotide sequence ID" value="NZ_CP145892.1"/>
</dbReference>
<dbReference type="AlphaFoldDB" id="A0ABD8AQ68"/>